<dbReference type="RefSeq" id="WP_176991419.1">
    <property type="nucleotide sequence ID" value="NZ_JACARL010000051.1"/>
</dbReference>
<reference evidence="3 4" key="1">
    <citation type="submission" date="2020-04" db="EMBL/GenBank/DDBJ databases">
        <title>Molecular characterization of pseudomonads from Agaricus bisporus reveal novel blotch 2 pathogens in Western Europe.</title>
        <authorList>
            <person name="Taparia T."/>
            <person name="Krijger M."/>
            <person name="Haynes E."/>
            <person name="Elpinstone J.G."/>
            <person name="Noble R."/>
            <person name="Van Der Wolf J."/>
        </authorList>
    </citation>
    <scope>NUCLEOTIDE SEQUENCE [LARGE SCALE GENOMIC DNA]</scope>
    <source>
        <strain evidence="2 4">K6002</strain>
        <strain evidence="1 3">K7002</strain>
    </source>
</reference>
<dbReference type="EMBL" id="JACARM010000028">
    <property type="protein sequence ID" value="NWE08449.1"/>
    <property type="molecule type" value="Genomic_DNA"/>
</dbReference>
<evidence type="ECO:0000313" key="2">
    <source>
        <dbReference type="EMBL" id="NWE82389.1"/>
    </source>
</evidence>
<comment type="caution">
    <text evidence="1">The sequence shown here is derived from an EMBL/GenBank/DDBJ whole genome shotgun (WGS) entry which is preliminary data.</text>
</comment>
<protein>
    <submittedName>
        <fullName evidence="1">Uncharacterized protein</fullName>
    </submittedName>
</protein>
<name>A0A7Y8JJF6_9PSED</name>
<dbReference type="AlphaFoldDB" id="A0A7Y8JJF6"/>
<evidence type="ECO:0000313" key="3">
    <source>
        <dbReference type="Proteomes" id="UP000563268"/>
    </source>
</evidence>
<sequence>MWITLHFGANGIALFALYTPVINASGLKTIISKKSNELFGIEFCRHLPMAVLFEIINLIGEVCEYIDDGKMPLSAVARATTVLAVQGRAKALKSVS</sequence>
<proteinExistence type="predicted"/>
<accession>A0A7Y8JJF6</accession>
<dbReference type="EMBL" id="JACARL010000051">
    <property type="protein sequence ID" value="NWE82389.1"/>
    <property type="molecule type" value="Genomic_DNA"/>
</dbReference>
<evidence type="ECO:0000313" key="1">
    <source>
        <dbReference type="EMBL" id="NWE08449.1"/>
    </source>
</evidence>
<evidence type="ECO:0000313" key="4">
    <source>
        <dbReference type="Proteomes" id="UP000590218"/>
    </source>
</evidence>
<dbReference type="Proteomes" id="UP000563268">
    <property type="component" value="Unassembled WGS sequence"/>
</dbReference>
<organism evidence="1 3">
    <name type="scientific">Pseudomonas edaphica</name>
    <dbReference type="NCBI Taxonomy" id="2006980"/>
    <lineage>
        <taxon>Bacteria</taxon>
        <taxon>Pseudomonadati</taxon>
        <taxon>Pseudomonadota</taxon>
        <taxon>Gammaproteobacteria</taxon>
        <taxon>Pseudomonadales</taxon>
        <taxon>Pseudomonadaceae</taxon>
        <taxon>Pseudomonas</taxon>
    </lineage>
</organism>
<dbReference type="Proteomes" id="UP000590218">
    <property type="component" value="Unassembled WGS sequence"/>
</dbReference>
<gene>
    <name evidence="1" type="ORF">HX788_15245</name>
    <name evidence="2" type="ORF">HX795_09800</name>
</gene>